<protein>
    <recommendedName>
        <fullName evidence="1">PE domain-containing protein</fullName>
    </recommendedName>
</protein>
<dbReference type="InterPro" id="IPR000084">
    <property type="entry name" value="PE-PGRS_N"/>
</dbReference>
<feature type="domain" description="PE" evidence="1">
    <location>
        <begin position="4"/>
        <end position="54"/>
    </location>
</feature>
<dbReference type="InterPro" id="IPR038332">
    <property type="entry name" value="PPE_sf"/>
</dbReference>
<dbReference type="OrthoDB" id="4728637at2"/>
<accession>A0A498QHS0</accession>
<dbReference type="Gene3D" id="1.10.287.850">
    <property type="entry name" value="HP0062-like domain"/>
    <property type="match status" value="1"/>
</dbReference>
<evidence type="ECO:0000313" key="2">
    <source>
        <dbReference type="EMBL" id="VBA45517.1"/>
    </source>
</evidence>
<dbReference type="RefSeq" id="WP_082274883.1">
    <property type="nucleotide sequence ID" value="NZ_UPHQ01000296.1"/>
</dbReference>
<keyword evidence="3" id="KW-1185">Reference proteome</keyword>
<evidence type="ECO:0000259" key="1">
    <source>
        <dbReference type="Pfam" id="PF00934"/>
    </source>
</evidence>
<dbReference type="AlphaFoldDB" id="A0A498QHS0"/>
<name>A0A498QHS0_9MYCO</name>
<reference evidence="2 3" key="1">
    <citation type="submission" date="2018-09" db="EMBL/GenBank/DDBJ databases">
        <authorList>
            <person name="Tagini F."/>
        </authorList>
    </citation>
    <scope>NUCLEOTIDE SEQUENCE [LARGE SCALE GENOMIC DNA]</scope>
    <source>
        <strain evidence="2 3">MK13</strain>
    </source>
</reference>
<dbReference type="Pfam" id="PF00934">
    <property type="entry name" value="PE"/>
    <property type="match status" value="1"/>
</dbReference>
<dbReference type="SUPFAM" id="SSF140459">
    <property type="entry name" value="PE/PPE dimer-like"/>
    <property type="match status" value="1"/>
</dbReference>
<sequence length="71" mass="6889">MSAVIAVPDLMDQAATDFSAIGSTLNAAHLTAAAPTLSVLPAAADEVSSISTALGYAASTAIAEPAPTSTE</sequence>
<proteinExistence type="predicted"/>
<organism evidence="2 3">
    <name type="scientific">Mycobacterium innocens</name>
    <dbReference type="NCBI Taxonomy" id="2341083"/>
    <lineage>
        <taxon>Bacteria</taxon>
        <taxon>Bacillati</taxon>
        <taxon>Actinomycetota</taxon>
        <taxon>Actinomycetes</taxon>
        <taxon>Mycobacteriales</taxon>
        <taxon>Mycobacteriaceae</taxon>
        <taxon>Mycobacterium</taxon>
    </lineage>
</organism>
<gene>
    <name evidence="2" type="ORF">LAUMK13_05491</name>
</gene>
<dbReference type="Proteomes" id="UP000267289">
    <property type="component" value="Unassembled WGS sequence"/>
</dbReference>
<evidence type="ECO:0000313" key="3">
    <source>
        <dbReference type="Proteomes" id="UP000267289"/>
    </source>
</evidence>
<dbReference type="EMBL" id="UPHQ01000296">
    <property type="protein sequence ID" value="VBA45517.1"/>
    <property type="molecule type" value="Genomic_DNA"/>
</dbReference>